<dbReference type="Proteomes" id="UP001596540">
    <property type="component" value="Unassembled WGS sequence"/>
</dbReference>
<evidence type="ECO:0000313" key="3">
    <source>
        <dbReference type="Proteomes" id="UP001596540"/>
    </source>
</evidence>
<dbReference type="RefSeq" id="WP_379873906.1">
    <property type="nucleotide sequence ID" value="NZ_JBHTBH010000017.1"/>
</dbReference>
<evidence type="ECO:0000256" key="1">
    <source>
        <dbReference type="SAM" id="Phobius"/>
    </source>
</evidence>
<feature type="transmembrane region" description="Helical" evidence="1">
    <location>
        <begin position="179"/>
        <end position="196"/>
    </location>
</feature>
<keyword evidence="3" id="KW-1185">Reference proteome</keyword>
<sequence length="197" mass="21826">MTTFTQPAPRVLGWIWIVVVALNLVDLAVRGRSYAAVVAGAVLILSAGAVYVLALRPRVVATERGVRVVNPLREVFVPWAAFTWADVTDVLRVHAGDRVFRSWPLRETKRARVRDNLRRVADQVDVTMVDDRDPRDMRPTERVALQLRQEAERRRARVPAGPQDGPAGTEPMVLWSPDALVALGAPVLLLVGVLLFA</sequence>
<protein>
    <submittedName>
        <fullName evidence="2">PH domain-containing protein</fullName>
    </submittedName>
</protein>
<gene>
    <name evidence="2" type="ORF">ACFQRF_26055</name>
</gene>
<feature type="transmembrane region" description="Helical" evidence="1">
    <location>
        <begin position="12"/>
        <end position="29"/>
    </location>
</feature>
<name>A0ABW2KPB5_9ACTN</name>
<keyword evidence="1" id="KW-1133">Transmembrane helix</keyword>
<evidence type="ECO:0000313" key="2">
    <source>
        <dbReference type="EMBL" id="MFC7331208.1"/>
    </source>
</evidence>
<accession>A0ABW2KPB5</accession>
<keyword evidence="1" id="KW-0472">Membrane</keyword>
<feature type="transmembrane region" description="Helical" evidence="1">
    <location>
        <begin position="34"/>
        <end position="54"/>
    </location>
</feature>
<reference evidence="3" key="1">
    <citation type="journal article" date="2019" name="Int. J. Syst. Evol. Microbiol.">
        <title>The Global Catalogue of Microorganisms (GCM) 10K type strain sequencing project: providing services to taxonomists for standard genome sequencing and annotation.</title>
        <authorList>
            <consortium name="The Broad Institute Genomics Platform"/>
            <consortium name="The Broad Institute Genome Sequencing Center for Infectious Disease"/>
            <person name="Wu L."/>
            <person name="Ma J."/>
        </authorList>
    </citation>
    <scope>NUCLEOTIDE SEQUENCE [LARGE SCALE GENOMIC DNA]</scope>
    <source>
        <strain evidence="3">CGMCC 4.7382</strain>
    </source>
</reference>
<proteinExistence type="predicted"/>
<organism evidence="2 3">
    <name type="scientific">Marinactinospora rubrisoli</name>
    <dbReference type="NCBI Taxonomy" id="2715399"/>
    <lineage>
        <taxon>Bacteria</taxon>
        <taxon>Bacillati</taxon>
        <taxon>Actinomycetota</taxon>
        <taxon>Actinomycetes</taxon>
        <taxon>Streptosporangiales</taxon>
        <taxon>Nocardiopsidaceae</taxon>
        <taxon>Marinactinospora</taxon>
    </lineage>
</organism>
<dbReference type="EMBL" id="JBHTBH010000017">
    <property type="protein sequence ID" value="MFC7331208.1"/>
    <property type="molecule type" value="Genomic_DNA"/>
</dbReference>
<comment type="caution">
    <text evidence="2">The sequence shown here is derived from an EMBL/GenBank/DDBJ whole genome shotgun (WGS) entry which is preliminary data.</text>
</comment>
<keyword evidence="1" id="KW-0812">Transmembrane</keyword>